<comment type="caution">
    <text evidence="2">The sequence shown here is derived from an EMBL/GenBank/DDBJ whole genome shotgun (WGS) entry which is preliminary data.</text>
</comment>
<organism evidence="2 3">
    <name type="scientific">Solanum tuberosum</name>
    <name type="common">Potato</name>
    <dbReference type="NCBI Taxonomy" id="4113"/>
    <lineage>
        <taxon>Eukaryota</taxon>
        <taxon>Viridiplantae</taxon>
        <taxon>Streptophyta</taxon>
        <taxon>Embryophyta</taxon>
        <taxon>Tracheophyta</taxon>
        <taxon>Spermatophyta</taxon>
        <taxon>Magnoliopsida</taxon>
        <taxon>eudicotyledons</taxon>
        <taxon>Gunneridae</taxon>
        <taxon>Pentapetalae</taxon>
        <taxon>asterids</taxon>
        <taxon>lamiids</taxon>
        <taxon>Solanales</taxon>
        <taxon>Solanaceae</taxon>
        <taxon>Solanoideae</taxon>
        <taxon>Solaneae</taxon>
        <taxon>Solanum</taxon>
    </lineage>
</organism>
<keyword evidence="3" id="KW-1185">Reference proteome</keyword>
<reference evidence="2 3" key="1">
    <citation type="journal article" date="2021" name="bioRxiv">
        <title>Chromosome-scale and haplotype-resolved genome assembly of a tetraploid potato cultivar.</title>
        <authorList>
            <person name="Sun H."/>
            <person name="Jiao W.-B."/>
            <person name="Krause K."/>
            <person name="Campoy J.A."/>
            <person name="Goel M."/>
            <person name="Folz-Donahue K."/>
            <person name="Kukat C."/>
            <person name="Huettel B."/>
            <person name="Schneeberger K."/>
        </authorList>
    </citation>
    <scope>NUCLEOTIDE SEQUENCE [LARGE SCALE GENOMIC DNA]</scope>
    <source>
        <strain evidence="2">SolTubOtavaFocal</strain>
        <tissue evidence="2">Leaves</tissue>
    </source>
</reference>
<evidence type="ECO:0000313" key="2">
    <source>
        <dbReference type="EMBL" id="KAH0762777.1"/>
    </source>
</evidence>
<name>A0ABQ7VFD8_SOLTU</name>
<accession>A0ABQ7VFD8</accession>
<protein>
    <submittedName>
        <fullName evidence="2">Uncharacterized protein</fullName>
    </submittedName>
</protein>
<evidence type="ECO:0000256" key="1">
    <source>
        <dbReference type="SAM" id="MobiDB-lite"/>
    </source>
</evidence>
<sequence>MPSQSQMIDNHDYILTGSRSLVQLNISHEHNVLSEENIIRMEKRRREVLEAEEMINDYPGSGANNRHTPRSQLGRGCVEC</sequence>
<proteinExistence type="predicted"/>
<gene>
    <name evidence="2" type="ORF">KY290_018850</name>
</gene>
<dbReference type="EMBL" id="JAIVGD010000013">
    <property type="protein sequence ID" value="KAH0762777.1"/>
    <property type="molecule type" value="Genomic_DNA"/>
</dbReference>
<evidence type="ECO:0000313" key="3">
    <source>
        <dbReference type="Proteomes" id="UP000826656"/>
    </source>
</evidence>
<dbReference type="Proteomes" id="UP000826656">
    <property type="component" value="Unassembled WGS sequence"/>
</dbReference>
<feature type="region of interest" description="Disordered" evidence="1">
    <location>
        <begin position="57"/>
        <end position="80"/>
    </location>
</feature>